<feature type="compositionally biased region" description="Basic and acidic residues" evidence="3">
    <location>
        <begin position="67"/>
        <end position="78"/>
    </location>
</feature>
<evidence type="ECO:0000256" key="3">
    <source>
        <dbReference type="SAM" id="MobiDB-lite"/>
    </source>
</evidence>
<evidence type="ECO:0000313" key="4">
    <source>
        <dbReference type="EMBL" id="CAF4927885.1"/>
    </source>
</evidence>
<dbReference type="Proteomes" id="UP000676336">
    <property type="component" value="Unassembled WGS sequence"/>
</dbReference>
<dbReference type="NCBIfam" id="TIGR00621">
    <property type="entry name" value="ssb"/>
    <property type="match status" value="1"/>
</dbReference>
<feature type="compositionally biased region" description="Polar residues" evidence="3">
    <location>
        <begin position="1"/>
        <end position="10"/>
    </location>
</feature>
<feature type="region of interest" description="Disordered" evidence="3">
    <location>
        <begin position="59"/>
        <end position="97"/>
    </location>
</feature>
<dbReference type="Pfam" id="PF00436">
    <property type="entry name" value="SSB"/>
    <property type="match status" value="1"/>
</dbReference>
<dbReference type="GO" id="GO:0042645">
    <property type="term" value="C:mitochondrial nucleoid"/>
    <property type="evidence" value="ECO:0007669"/>
    <property type="project" value="TreeGrafter"/>
</dbReference>
<evidence type="ECO:0000313" key="5">
    <source>
        <dbReference type="Proteomes" id="UP000676336"/>
    </source>
</evidence>
<dbReference type="PANTHER" id="PTHR10302:SF0">
    <property type="entry name" value="SINGLE-STRANDED DNA-BINDING PROTEIN, MITOCHONDRIAL"/>
    <property type="match status" value="1"/>
</dbReference>
<feature type="non-terminal residue" evidence="4">
    <location>
        <position position="1"/>
    </location>
</feature>
<dbReference type="CDD" id="cd04496">
    <property type="entry name" value="SSB_OBF"/>
    <property type="match status" value="1"/>
</dbReference>
<feature type="region of interest" description="Disordered" evidence="3">
    <location>
        <begin position="1"/>
        <end position="20"/>
    </location>
</feature>
<protein>
    <recommendedName>
        <fullName evidence="6">Single-stranded DNA-binding protein</fullName>
    </recommendedName>
</protein>
<sequence length="210" mass="23463">NKMNTAFDQSIEQHLDESESATITTTITPTSKIAIPTKTASARSLRSFQSIFIRTAKTTVQSGGKTAKAEKASSEKVSNEVPIENEDEEDTPVSTGRERSLNRVQLIGRVGADPKVGGTERHKVVTFNLATNEYAGTNTVNGEIKQRVDWHRIAVFQPRLLDNAEKYVRQGDRIYVQGRLHHNMIKDKLTGQDRYVSSIIADDMIYLTKK</sequence>
<name>A0A8S3CX00_9BILA</name>
<dbReference type="EMBL" id="CAJOBI010181446">
    <property type="protein sequence ID" value="CAF4927885.1"/>
    <property type="molecule type" value="Genomic_DNA"/>
</dbReference>
<organism evidence="4 5">
    <name type="scientific">Rotaria magnacalcarata</name>
    <dbReference type="NCBI Taxonomy" id="392030"/>
    <lineage>
        <taxon>Eukaryota</taxon>
        <taxon>Metazoa</taxon>
        <taxon>Spiralia</taxon>
        <taxon>Gnathifera</taxon>
        <taxon>Rotifera</taxon>
        <taxon>Eurotatoria</taxon>
        <taxon>Bdelloidea</taxon>
        <taxon>Philodinida</taxon>
        <taxon>Philodinidae</taxon>
        <taxon>Rotaria</taxon>
    </lineage>
</organism>
<dbReference type="AlphaFoldDB" id="A0A8S3CX00"/>
<dbReference type="PROSITE" id="PS50935">
    <property type="entry name" value="SSB"/>
    <property type="match status" value="1"/>
</dbReference>
<dbReference type="PANTHER" id="PTHR10302">
    <property type="entry name" value="SINGLE-STRANDED DNA-BINDING PROTEIN"/>
    <property type="match status" value="1"/>
</dbReference>
<proteinExistence type="predicted"/>
<dbReference type="InterPro" id="IPR012340">
    <property type="entry name" value="NA-bd_OB-fold"/>
</dbReference>
<keyword evidence="1 2" id="KW-0238">DNA-binding</keyword>
<evidence type="ECO:0000256" key="1">
    <source>
        <dbReference type="ARBA" id="ARBA00023125"/>
    </source>
</evidence>
<dbReference type="Gene3D" id="2.40.50.140">
    <property type="entry name" value="Nucleic acid-binding proteins"/>
    <property type="match status" value="1"/>
</dbReference>
<evidence type="ECO:0000256" key="2">
    <source>
        <dbReference type="PROSITE-ProRule" id="PRU00252"/>
    </source>
</evidence>
<dbReference type="SUPFAM" id="SSF50249">
    <property type="entry name" value="Nucleic acid-binding proteins"/>
    <property type="match status" value="1"/>
</dbReference>
<evidence type="ECO:0008006" key="6">
    <source>
        <dbReference type="Google" id="ProtNLM"/>
    </source>
</evidence>
<comment type="caution">
    <text evidence="4">The sequence shown here is derived from an EMBL/GenBank/DDBJ whole genome shotgun (WGS) entry which is preliminary data.</text>
</comment>
<gene>
    <name evidence="4" type="ORF">SMN809_LOCUS53040</name>
</gene>
<dbReference type="GO" id="GO:0006264">
    <property type="term" value="P:mitochondrial DNA replication"/>
    <property type="evidence" value="ECO:0007669"/>
    <property type="project" value="TreeGrafter"/>
</dbReference>
<accession>A0A8S3CX00</accession>
<dbReference type="InterPro" id="IPR011344">
    <property type="entry name" value="ssDNA-bd"/>
</dbReference>
<reference evidence="4" key="1">
    <citation type="submission" date="2021-02" db="EMBL/GenBank/DDBJ databases">
        <authorList>
            <person name="Nowell W R."/>
        </authorList>
    </citation>
    <scope>NUCLEOTIDE SEQUENCE</scope>
</reference>
<dbReference type="InterPro" id="IPR000424">
    <property type="entry name" value="Primosome_PriB/ssb"/>
</dbReference>
<dbReference type="GO" id="GO:0003697">
    <property type="term" value="F:single-stranded DNA binding"/>
    <property type="evidence" value="ECO:0007669"/>
    <property type="project" value="InterPro"/>
</dbReference>